<name>A0ABT3GZQ2_9RHOB</name>
<comment type="caution">
    <text evidence="1">The sequence shown here is derived from an EMBL/GenBank/DDBJ whole genome shotgun (WGS) entry which is preliminary data.</text>
</comment>
<reference evidence="1 2" key="1">
    <citation type="submission" date="2022-10" db="EMBL/GenBank/DDBJ databases">
        <title>Pararhodobacter sp. nov., isolated from marine algae.</title>
        <authorList>
            <person name="Choi B.J."/>
            <person name="Kim J.M."/>
            <person name="Lee J.K."/>
            <person name="Choi D.G."/>
            <person name="Jeon C.O."/>
        </authorList>
    </citation>
    <scope>NUCLEOTIDE SEQUENCE [LARGE SCALE GENOMIC DNA]</scope>
    <source>
        <strain evidence="1 2">ZQ420</strain>
    </source>
</reference>
<proteinExistence type="predicted"/>
<evidence type="ECO:0000313" key="2">
    <source>
        <dbReference type="Proteomes" id="UP001208938"/>
    </source>
</evidence>
<sequence>MLPILPLSWDKDHQENSWIGKKDLSIALRGKATGGETPSVKPTLDPAAGCVRCTADQVAGLTMSDRPPP</sequence>
<gene>
    <name evidence="1" type="ORF">OKW52_12430</name>
</gene>
<dbReference type="RefSeq" id="WP_264505988.1">
    <property type="nucleotide sequence ID" value="NZ_JAPDFL010000001.1"/>
</dbReference>
<keyword evidence="2" id="KW-1185">Reference proteome</keyword>
<protein>
    <submittedName>
        <fullName evidence="1">Uncharacterized protein</fullName>
    </submittedName>
</protein>
<accession>A0ABT3GZQ2</accession>
<evidence type="ECO:0000313" key="1">
    <source>
        <dbReference type="EMBL" id="MCW1933039.1"/>
    </source>
</evidence>
<dbReference type="EMBL" id="JAPDFL010000001">
    <property type="protein sequence ID" value="MCW1933039.1"/>
    <property type="molecule type" value="Genomic_DNA"/>
</dbReference>
<organism evidence="1 2">
    <name type="scientific">Pararhodobacter zhoushanensis</name>
    <dbReference type="NCBI Taxonomy" id="2479545"/>
    <lineage>
        <taxon>Bacteria</taxon>
        <taxon>Pseudomonadati</taxon>
        <taxon>Pseudomonadota</taxon>
        <taxon>Alphaproteobacteria</taxon>
        <taxon>Rhodobacterales</taxon>
        <taxon>Paracoccaceae</taxon>
        <taxon>Pararhodobacter</taxon>
    </lineage>
</organism>
<dbReference type="Proteomes" id="UP001208938">
    <property type="component" value="Unassembled WGS sequence"/>
</dbReference>